<dbReference type="Proteomes" id="UP000638648">
    <property type="component" value="Unassembled WGS sequence"/>
</dbReference>
<comment type="subcellular location">
    <subcellularLocation>
        <location evidence="1">Cell membrane</location>
        <topology evidence="1">Multi-pass membrane protein</topology>
    </subcellularLocation>
</comment>
<feature type="transmembrane region" description="Helical" evidence="7">
    <location>
        <begin position="30"/>
        <end position="55"/>
    </location>
</feature>
<feature type="domain" description="ABC transporter" evidence="8">
    <location>
        <begin position="355"/>
        <end position="593"/>
    </location>
</feature>
<dbReference type="GO" id="GO:0005524">
    <property type="term" value="F:ATP binding"/>
    <property type="evidence" value="ECO:0007669"/>
    <property type="project" value="UniProtKB-KW"/>
</dbReference>
<dbReference type="InterPro" id="IPR027417">
    <property type="entry name" value="P-loop_NTPase"/>
</dbReference>
<evidence type="ECO:0000313" key="9">
    <source>
        <dbReference type="EMBL" id="MBE1608261.1"/>
    </source>
</evidence>
<reference evidence="9" key="1">
    <citation type="submission" date="2020-10" db="EMBL/GenBank/DDBJ databases">
        <title>Sequencing the genomes of 1000 actinobacteria strains.</title>
        <authorList>
            <person name="Klenk H.-P."/>
        </authorList>
    </citation>
    <scope>NUCLEOTIDE SEQUENCE</scope>
    <source>
        <strain evidence="9">DSM 45354</strain>
    </source>
</reference>
<organism evidence="9 10">
    <name type="scientific">Actinopolymorpha pittospori</name>
    <dbReference type="NCBI Taxonomy" id="648752"/>
    <lineage>
        <taxon>Bacteria</taxon>
        <taxon>Bacillati</taxon>
        <taxon>Actinomycetota</taxon>
        <taxon>Actinomycetes</taxon>
        <taxon>Propionibacteriales</taxon>
        <taxon>Actinopolymorphaceae</taxon>
        <taxon>Actinopolymorpha</taxon>
    </lineage>
</organism>
<dbReference type="RefSeq" id="WP_192752061.1">
    <property type="nucleotide sequence ID" value="NZ_BAABJL010000024.1"/>
</dbReference>
<keyword evidence="4 9" id="KW-0067">ATP-binding</keyword>
<dbReference type="Gene3D" id="3.40.50.300">
    <property type="entry name" value="P-loop containing nucleotide triphosphate hydrolases"/>
    <property type="match status" value="1"/>
</dbReference>
<evidence type="ECO:0000313" key="10">
    <source>
        <dbReference type="Proteomes" id="UP000638648"/>
    </source>
</evidence>
<evidence type="ECO:0000256" key="1">
    <source>
        <dbReference type="ARBA" id="ARBA00004651"/>
    </source>
</evidence>
<dbReference type="EMBL" id="JADBEM010000001">
    <property type="protein sequence ID" value="MBE1608261.1"/>
    <property type="molecule type" value="Genomic_DNA"/>
</dbReference>
<comment type="caution">
    <text evidence="9">The sequence shown here is derived from an EMBL/GenBank/DDBJ whole genome shotgun (WGS) entry which is preliminary data.</text>
</comment>
<dbReference type="SMART" id="SM00382">
    <property type="entry name" value="AAA"/>
    <property type="match status" value="1"/>
</dbReference>
<evidence type="ECO:0000256" key="3">
    <source>
        <dbReference type="ARBA" id="ARBA00022741"/>
    </source>
</evidence>
<dbReference type="InterPro" id="IPR003593">
    <property type="entry name" value="AAA+_ATPase"/>
</dbReference>
<feature type="transmembrane region" description="Helical" evidence="7">
    <location>
        <begin position="159"/>
        <end position="180"/>
    </location>
</feature>
<dbReference type="SUPFAM" id="SSF52540">
    <property type="entry name" value="P-loop containing nucleoside triphosphate hydrolases"/>
    <property type="match status" value="1"/>
</dbReference>
<gene>
    <name evidence="9" type="ORF">HEB94_005109</name>
</gene>
<keyword evidence="2 7" id="KW-0812">Transmembrane</keyword>
<keyword evidence="6 7" id="KW-0472">Membrane</keyword>
<dbReference type="PANTHER" id="PTHR24221:SF646">
    <property type="entry name" value="HAEMOLYSIN SECRETION ATP-BINDING PROTEIN"/>
    <property type="match status" value="1"/>
</dbReference>
<name>A0A927MXF7_9ACTN</name>
<evidence type="ECO:0000256" key="7">
    <source>
        <dbReference type="SAM" id="Phobius"/>
    </source>
</evidence>
<dbReference type="PROSITE" id="PS00211">
    <property type="entry name" value="ABC_TRANSPORTER_1"/>
    <property type="match status" value="1"/>
</dbReference>
<dbReference type="InterPro" id="IPR003439">
    <property type="entry name" value="ABC_transporter-like_ATP-bd"/>
</dbReference>
<keyword evidence="3" id="KW-0547">Nucleotide-binding</keyword>
<dbReference type="Pfam" id="PF00005">
    <property type="entry name" value="ABC_tran"/>
    <property type="match status" value="1"/>
</dbReference>
<dbReference type="InterPro" id="IPR036640">
    <property type="entry name" value="ABC1_TM_sf"/>
</dbReference>
<sequence length="612" mass="65379">MKRRMGRWRALLVLLWRAGRWQAVVVGVLAIVQGLLPTGLILATGELVAAVPDAVRQGLDSAAGDRALWALGLVGGAFVAGAILQAITSYQVSVLDNRYAEALHDAVARATLGTPGIAPLEDPRIANEIAALEEVERVDNFLETVANLRQVVQERATGIGAFLILLSFAWWAPFVLYIGWRAVIVMVTRLVEHGVELGFSLGAAGEMRRSRYLRGLAVESAAAKEIRVFGLADWVTGSYAHSWLTSMRRIWRGRFNDGLRTIGAVAVLAVAHVVVLGVLGWEAARGTLSVAQVVVFVQAVLATESLGWVGDPQWATSRAAVVAGQVVDLERRLAAAPSAGPARAAVDGPSGPVAVRLENLSFTYRGRAQPTLSGLDLEIPPGQSLAIVGENGVGKTTLIKLLCGLYDPDAGAVRIDGASPQQDRSRIGVIFQEFVRYELPLRENVGFGNLSLTGEEEVLRRALADAGGADLLATMPLGWDTVLARGYEGGRDLSGGQWQKVALARALTAIRGGAGLLILDEPTANLDVRAETELFDRFLELTRDTTTILVSHRLASVRHADRIVVIDDGRIVEDGTHDELRALGGRYDRMFGLQAQRFAAEAAGTGGGEADA</sequence>
<accession>A0A927MXF7</accession>
<dbReference type="GO" id="GO:0016887">
    <property type="term" value="F:ATP hydrolysis activity"/>
    <property type="evidence" value="ECO:0007669"/>
    <property type="project" value="InterPro"/>
</dbReference>
<dbReference type="InterPro" id="IPR017871">
    <property type="entry name" value="ABC_transporter-like_CS"/>
</dbReference>
<evidence type="ECO:0000259" key="8">
    <source>
        <dbReference type="PROSITE" id="PS50893"/>
    </source>
</evidence>
<dbReference type="InterPro" id="IPR039421">
    <property type="entry name" value="Type_1_exporter"/>
</dbReference>
<dbReference type="SUPFAM" id="SSF90123">
    <property type="entry name" value="ABC transporter transmembrane region"/>
    <property type="match status" value="1"/>
</dbReference>
<dbReference type="PROSITE" id="PS50893">
    <property type="entry name" value="ABC_TRANSPORTER_2"/>
    <property type="match status" value="1"/>
</dbReference>
<evidence type="ECO:0000256" key="2">
    <source>
        <dbReference type="ARBA" id="ARBA00022692"/>
    </source>
</evidence>
<feature type="transmembrane region" description="Helical" evidence="7">
    <location>
        <begin position="67"/>
        <end position="87"/>
    </location>
</feature>
<proteinExistence type="predicted"/>
<dbReference type="PANTHER" id="PTHR24221">
    <property type="entry name" value="ATP-BINDING CASSETTE SUB-FAMILY B"/>
    <property type="match status" value="1"/>
</dbReference>
<keyword evidence="5 7" id="KW-1133">Transmembrane helix</keyword>
<evidence type="ECO:0000256" key="5">
    <source>
        <dbReference type="ARBA" id="ARBA00022989"/>
    </source>
</evidence>
<dbReference type="GO" id="GO:0005886">
    <property type="term" value="C:plasma membrane"/>
    <property type="evidence" value="ECO:0007669"/>
    <property type="project" value="UniProtKB-SubCell"/>
</dbReference>
<evidence type="ECO:0000256" key="4">
    <source>
        <dbReference type="ARBA" id="ARBA00022840"/>
    </source>
</evidence>
<evidence type="ECO:0000256" key="6">
    <source>
        <dbReference type="ARBA" id="ARBA00023136"/>
    </source>
</evidence>
<keyword evidence="10" id="KW-1185">Reference proteome</keyword>
<dbReference type="GO" id="GO:0034040">
    <property type="term" value="F:ATPase-coupled lipid transmembrane transporter activity"/>
    <property type="evidence" value="ECO:0007669"/>
    <property type="project" value="TreeGrafter"/>
</dbReference>
<dbReference type="Gene3D" id="1.20.1560.10">
    <property type="entry name" value="ABC transporter type 1, transmembrane domain"/>
    <property type="match status" value="1"/>
</dbReference>
<protein>
    <submittedName>
        <fullName evidence="9">ATP-binding cassette subfamily B protein</fullName>
    </submittedName>
</protein>
<dbReference type="AlphaFoldDB" id="A0A927MXF7"/>